<accession>A0A4C2ECH4</accession>
<keyword evidence="6" id="KW-0249">Electron transport</keyword>
<dbReference type="Gene3D" id="2.60.40.420">
    <property type="entry name" value="Cupredoxins - blue copper proteins"/>
    <property type="match status" value="1"/>
</dbReference>
<dbReference type="PANTHER" id="PTHR22888:SF9">
    <property type="entry name" value="CYTOCHROME C OXIDASE SUBUNIT 2"/>
    <property type="match status" value="1"/>
</dbReference>
<feature type="domain" description="Cytochrome oxidase subunit II copper A binding" evidence="11">
    <location>
        <begin position="1"/>
        <end position="145"/>
    </location>
</feature>
<dbReference type="AlphaFoldDB" id="A0A4C2ECH4"/>
<dbReference type="OrthoDB" id="539285at2759"/>
<evidence type="ECO:0000256" key="5">
    <source>
        <dbReference type="ARBA" id="ARBA00022723"/>
    </source>
</evidence>
<comment type="cofactor">
    <cofactor evidence="1">
        <name>Cu cation</name>
        <dbReference type="ChEBI" id="CHEBI:23378"/>
    </cofactor>
</comment>
<evidence type="ECO:0000256" key="7">
    <source>
        <dbReference type="ARBA" id="ARBA00023008"/>
    </source>
</evidence>
<evidence type="ECO:0000256" key="3">
    <source>
        <dbReference type="ARBA" id="ARBA00007866"/>
    </source>
</evidence>
<reference evidence="12 13" key="1">
    <citation type="submission" date="2019-01" db="EMBL/GenBank/DDBJ databases">
        <title>Draft Genome Sequencing of Zygosaccharomyces mellis Ca-7.</title>
        <authorList>
            <person name="Shiwa Y."/>
            <person name="Kanesaki Y."/>
            <person name="Ishige T."/>
            <person name="Mura K."/>
            <person name="Hori T."/>
            <person name="Tamura T."/>
        </authorList>
    </citation>
    <scope>NUCLEOTIDE SEQUENCE [LARGE SCALE GENOMIC DNA]</scope>
    <source>
        <strain evidence="12 13">Ca-7</strain>
    </source>
</reference>
<dbReference type="PANTHER" id="PTHR22888">
    <property type="entry name" value="CYTOCHROME C OXIDASE, SUBUNIT II"/>
    <property type="match status" value="1"/>
</dbReference>
<dbReference type="InterPro" id="IPR001505">
    <property type="entry name" value="Copper_CuA"/>
</dbReference>
<keyword evidence="4" id="KW-0813">Transport</keyword>
<dbReference type="PROSITE" id="PS50857">
    <property type="entry name" value="COX2_CUA"/>
    <property type="match status" value="1"/>
</dbReference>
<protein>
    <recommendedName>
        <fullName evidence="9">Cytochrome c oxidase polypeptide II</fullName>
    </recommendedName>
</protein>
<dbReference type="GO" id="GO:0042773">
    <property type="term" value="P:ATP synthesis coupled electron transport"/>
    <property type="evidence" value="ECO:0007669"/>
    <property type="project" value="TreeGrafter"/>
</dbReference>
<comment type="catalytic activity">
    <reaction evidence="10">
        <text>4 Fe(II)-[cytochrome c] + O2 + 8 H(+)(in) = 4 Fe(III)-[cytochrome c] + 2 H2O + 4 H(+)(out)</text>
        <dbReference type="Rhea" id="RHEA:11436"/>
        <dbReference type="Rhea" id="RHEA-COMP:10350"/>
        <dbReference type="Rhea" id="RHEA-COMP:14399"/>
        <dbReference type="ChEBI" id="CHEBI:15377"/>
        <dbReference type="ChEBI" id="CHEBI:15378"/>
        <dbReference type="ChEBI" id="CHEBI:15379"/>
        <dbReference type="ChEBI" id="CHEBI:29033"/>
        <dbReference type="ChEBI" id="CHEBI:29034"/>
        <dbReference type="EC" id="7.1.1.9"/>
    </reaction>
    <physiologicalReaction direction="left-to-right" evidence="10">
        <dbReference type="Rhea" id="RHEA:11437"/>
    </physiologicalReaction>
</comment>
<dbReference type="GO" id="GO:0016020">
    <property type="term" value="C:membrane"/>
    <property type="evidence" value="ECO:0007669"/>
    <property type="project" value="UniProtKB-SubCell"/>
</dbReference>
<dbReference type="EMBL" id="BIMX01000042">
    <property type="protein sequence ID" value="GCF01652.1"/>
    <property type="molecule type" value="Genomic_DNA"/>
</dbReference>
<evidence type="ECO:0000256" key="8">
    <source>
        <dbReference type="ARBA" id="ARBA00023136"/>
    </source>
</evidence>
<name>A0A4C2ECH4_9SACH</name>
<keyword evidence="13" id="KW-1185">Reference proteome</keyword>
<comment type="subcellular location">
    <subcellularLocation>
        <location evidence="2">Membrane</location>
    </subcellularLocation>
</comment>
<dbReference type="SUPFAM" id="SSF49503">
    <property type="entry name" value="Cupredoxins"/>
    <property type="match status" value="1"/>
</dbReference>
<dbReference type="GO" id="GO:0005507">
    <property type="term" value="F:copper ion binding"/>
    <property type="evidence" value="ECO:0007669"/>
    <property type="project" value="InterPro"/>
</dbReference>
<organism evidence="12 13">
    <name type="scientific">Zygosaccharomyces mellis</name>
    <dbReference type="NCBI Taxonomy" id="42258"/>
    <lineage>
        <taxon>Eukaryota</taxon>
        <taxon>Fungi</taxon>
        <taxon>Dikarya</taxon>
        <taxon>Ascomycota</taxon>
        <taxon>Saccharomycotina</taxon>
        <taxon>Saccharomycetes</taxon>
        <taxon>Saccharomycetales</taxon>
        <taxon>Saccharomycetaceae</taxon>
        <taxon>Zygosaccharomyces</taxon>
    </lineage>
</organism>
<proteinExistence type="inferred from homology"/>
<evidence type="ECO:0000313" key="13">
    <source>
        <dbReference type="Proteomes" id="UP000301737"/>
    </source>
</evidence>
<comment type="similarity">
    <text evidence="3">Belongs to the cytochrome c oxidase subunit 2 family.</text>
</comment>
<evidence type="ECO:0000256" key="1">
    <source>
        <dbReference type="ARBA" id="ARBA00001935"/>
    </source>
</evidence>
<sequence length="145" mass="15881">MLSLFMNIIANDVPTPYGCYFQDSATPNQEDFINDSGETVEFESYVIPEDLLEDGQLRLLDTDASVVVPVDTHIRFIVTGADVIHDFAVPSLGIKVDASPGRLNQVSALIQREGVFYGQCSEICGIAHSAMPIKIEAVSLDKFLE</sequence>
<dbReference type="InterPro" id="IPR008972">
    <property type="entry name" value="Cupredoxin"/>
</dbReference>
<evidence type="ECO:0000256" key="9">
    <source>
        <dbReference type="ARBA" id="ARBA00031389"/>
    </source>
</evidence>
<keyword evidence="7" id="KW-0186">Copper</keyword>
<comment type="caution">
    <text evidence="12">The sequence shown here is derived from an EMBL/GenBank/DDBJ whole genome shotgun (WGS) entry which is preliminary data.</text>
</comment>
<dbReference type="InterPro" id="IPR002429">
    <property type="entry name" value="CcO_II-like_C"/>
</dbReference>
<evidence type="ECO:0000313" key="12">
    <source>
        <dbReference type="EMBL" id="GCF01652.1"/>
    </source>
</evidence>
<keyword evidence="5" id="KW-0479">Metal-binding</keyword>
<evidence type="ECO:0000256" key="2">
    <source>
        <dbReference type="ARBA" id="ARBA00004370"/>
    </source>
</evidence>
<dbReference type="PROSITE" id="PS00078">
    <property type="entry name" value="COX2"/>
    <property type="match status" value="1"/>
</dbReference>
<gene>
    <name evidence="12" type="primary">COX2</name>
    <name evidence="12" type="ORF">ZYGM_000583</name>
</gene>
<dbReference type="Pfam" id="PF00116">
    <property type="entry name" value="COX2"/>
    <property type="match status" value="1"/>
</dbReference>
<dbReference type="InterPro" id="IPR045187">
    <property type="entry name" value="CcO_II"/>
</dbReference>
<evidence type="ECO:0000259" key="11">
    <source>
        <dbReference type="PROSITE" id="PS50857"/>
    </source>
</evidence>
<dbReference type="Proteomes" id="UP000301737">
    <property type="component" value="Unassembled WGS sequence"/>
</dbReference>
<evidence type="ECO:0000256" key="4">
    <source>
        <dbReference type="ARBA" id="ARBA00022448"/>
    </source>
</evidence>
<evidence type="ECO:0000256" key="6">
    <source>
        <dbReference type="ARBA" id="ARBA00022982"/>
    </source>
</evidence>
<keyword evidence="8" id="KW-0472">Membrane</keyword>
<evidence type="ECO:0000256" key="10">
    <source>
        <dbReference type="ARBA" id="ARBA00049512"/>
    </source>
</evidence>
<dbReference type="GO" id="GO:0004129">
    <property type="term" value="F:cytochrome-c oxidase activity"/>
    <property type="evidence" value="ECO:0007669"/>
    <property type="project" value="UniProtKB-EC"/>
</dbReference>